<dbReference type="AlphaFoldDB" id="A0A2Z3H386"/>
<dbReference type="KEGG" id="gog:C1280_14230"/>
<dbReference type="EMBL" id="CP025958">
    <property type="protein sequence ID" value="AWM38036.1"/>
    <property type="molecule type" value="Genomic_DNA"/>
</dbReference>
<keyword evidence="1" id="KW-0472">Membrane</keyword>
<feature type="transmembrane region" description="Helical" evidence="1">
    <location>
        <begin position="37"/>
        <end position="58"/>
    </location>
</feature>
<evidence type="ECO:0000256" key="1">
    <source>
        <dbReference type="SAM" id="Phobius"/>
    </source>
</evidence>
<dbReference type="RefSeq" id="WP_010044901.1">
    <property type="nucleotide sequence ID" value="NZ_CP025958.1"/>
</dbReference>
<keyword evidence="3" id="KW-1185">Reference proteome</keyword>
<dbReference type="Proteomes" id="UP000245802">
    <property type="component" value="Chromosome"/>
</dbReference>
<reference evidence="2 3" key="1">
    <citation type="submission" date="2018-01" db="EMBL/GenBank/DDBJ databases">
        <title>G. obscuriglobus.</title>
        <authorList>
            <person name="Franke J."/>
            <person name="Blomberg W."/>
            <person name="Selmecki A."/>
        </authorList>
    </citation>
    <scope>NUCLEOTIDE SEQUENCE [LARGE SCALE GENOMIC DNA]</scope>
    <source>
        <strain evidence="2 3">DSM 5831</strain>
    </source>
</reference>
<proteinExistence type="predicted"/>
<gene>
    <name evidence="2" type="ORF">C1280_14230</name>
</gene>
<protein>
    <submittedName>
        <fullName evidence="2">Uncharacterized protein</fullName>
    </submittedName>
</protein>
<evidence type="ECO:0000313" key="2">
    <source>
        <dbReference type="EMBL" id="AWM38036.1"/>
    </source>
</evidence>
<organism evidence="2 3">
    <name type="scientific">Gemmata obscuriglobus</name>
    <dbReference type="NCBI Taxonomy" id="114"/>
    <lineage>
        <taxon>Bacteria</taxon>
        <taxon>Pseudomonadati</taxon>
        <taxon>Planctomycetota</taxon>
        <taxon>Planctomycetia</taxon>
        <taxon>Gemmatales</taxon>
        <taxon>Gemmataceae</taxon>
        <taxon>Gemmata</taxon>
    </lineage>
</organism>
<keyword evidence="1" id="KW-1133">Transmembrane helix</keyword>
<sequence>MDKALCYGALGVGALMALVFVLDLVAGVPFGGGGGENPFVVVDVFGFIGAAIVIYLGFNASRDLK</sequence>
<evidence type="ECO:0000313" key="3">
    <source>
        <dbReference type="Proteomes" id="UP000245802"/>
    </source>
</evidence>
<keyword evidence="1" id="KW-0812">Transmembrane</keyword>
<accession>A0A2Z3H386</accession>
<name>A0A2Z3H386_9BACT</name>